<dbReference type="EMBL" id="AEJC01000160">
    <property type="protein sequence ID" value="EKX67284.1"/>
    <property type="molecule type" value="Genomic_DNA"/>
</dbReference>
<reference evidence="2 3" key="1">
    <citation type="submission" date="2012-11" db="EMBL/GenBank/DDBJ databases">
        <authorList>
            <person name="Huguet-Tapia J.C."/>
            <person name="Durkin A.S."/>
            <person name="Pettis G.S."/>
            <person name="Badger J.H."/>
        </authorList>
    </citation>
    <scope>NUCLEOTIDE SEQUENCE [LARGE SCALE GENOMIC DNA]</scope>
    <source>
        <strain evidence="2 3">91-03</strain>
    </source>
</reference>
<comment type="caution">
    <text evidence="2">The sequence shown here is derived from an EMBL/GenBank/DDBJ whole genome shotgun (WGS) entry which is preliminary data.</text>
</comment>
<gene>
    <name evidence="2" type="ORF">STRIP9103_03836</name>
</gene>
<dbReference type="InterPro" id="IPR037883">
    <property type="entry name" value="Knr4/Smi1-like_sf"/>
</dbReference>
<dbReference type="AlphaFoldDB" id="L1L3E2"/>
<proteinExistence type="predicted"/>
<dbReference type="SUPFAM" id="SSF160631">
    <property type="entry name" value="SMI1/KNR4-like"/>
    <property type="match status" value="1"/>
</dbReference>
<organism evidence="2 3">
    <name type="scientific">Streptomyces ipomoeae 91-03</name>
    <dbReference type="NCBI Taxonomy" id="698759"/>
    <lineage>
        <taxon>Bacteria</taxon>
        <taxon>Bacillati</taxon>
        <taxon>Actinomycetota</taxon>
        <taxon>Actinomycetes</taxon>
        <taxon>Kitasatosporales</taxon>
        <taxon>Streptomycetaceae</taxon>
        <taxon>Streptomyces</taxon>
    </lineage>
</organism>
<protein>
    <recommendedName>
        <fullName evidence="1">Knr4/Smi1-like domain-containing protein</fullName>
    </recommendedName>
</protein>
<dbReference type="InterPro" id="IPR018958">
    <property type="entry name" value="Knr4/Smi1-like_dom"/>
</dbReference>
<evidence type="ECO:0000259" key="1">
    <source>
        <dbReference type="SMART" id="SM00860"/>
    </source>
</evidence>
<keyword evidence="3" id="KW-1185">Reference proteome</keyword>
<dbReference type="SMART" id="SM00860">
    <property type="entry name" value="SMI1_KNR4"/>
    <property type="match status" value="1"/>
</dbReference>
<dbReference type="Pfam" id="PF09346">
    <property type="entry name" value="SMI1_KNR4"/>
    <property type="match status" value="1"/>
</dbReference>
<sequence>MDDQEGPAYGSACLHALTVPGGGRAVVCRREYPRVLGSAYGTPGSAYGTGGPPVVSGRAYGLRMMDAVDQGWAGVRQRVAALGAAPGNREVFGAFGHEWVLEEPLTEDALAELEAQIGVRLPEEYRTFLTQVGAGGAGPAYGVFPVRRVEGRWRWEGDGADLTDLTLLAEPFPEQGPDPETLAALLAECPEEESFDDDLDAFDTAYEAWDSRLADVLWAPERTAGAVAICHLGCAQREWLIISGPQRGRIWSDPRADEADLEPLVDDAGRPMTFGRWYLEWLGKAERAVGVAAGA</sequence>
<dbReference type="Proteomes" id="UP000010411">
    <property type="component" value="Unassembled WGS sequence"/>
</dbReference>
<name>L1L3E2_9ACTN</name>
<evidence type="ECO:0000313" key="3">
    <source>
        <dbReference type="Proteomes" id="UP000010411"/>
    </source>
</evidence>
<dbReference type="Gene3D" id="3.40.1580.10">
    <property type="entry name" value="SMI1/KNR4-like"/>
    <property type="match status" value="1"/>
</dbReference>
<evidence type="ECO:0000313" key="2">
    <source>
        <dbReference type="EMBL" id="EKX67284.1"/>
    </source>
</evidence>
<dbReference type="PATRIC" id="fig|698759.3.peg.2161"/>
<accession>L1L3E2</accession>
<feature type="domain" description="Knr4/Smi1-like" evidence="1">
    <location>
        <begin position="104"/>
        <end position="284"/>
    </location>
</feature>